<dbReference type="Pfam" id="PF05225">
    <property type="entry name" value="HTH_psq"/>
    <property type="match status" value="1"/>
</dbReference>
<dbReference type="OrthoDB" id="71166at2759"/>
<comment type="subcellular location">
    <subcellularLocation>
        <location evidence="1">Nucleus</location>
    </subcellularLocation>
</comment>
<dbReference type="InterPro" id="IPR007889">
    <property type="entry name" value="HTH_Psq"/>
</dbReference>
<dbReference type="GO" id="GO:0003677">
    <property type="term" value="F:DNA binding"/>
    <property type="evidence" value="ECO:0007669"/>
    <property type="project" value="InterPro"/>
</dbReference>
<dbReference type="Proteomes" id="UP000186922">
    <property type="component" value="Unassembled WGS sequence"/>
</dbReference>
<accession>A0A1D1UUE2</accession>
<proteinExistence type="predicted"/>
<comment type="caution">
    <text evidence="3">The sequence shown here is derived from an EMBL/GenBank/DDBJ whole genome shotgun (WGS) entry which is preliminary data.</text>
</comment>
<evidence type="ECO:0000256" key="1">
    <source>
        <dbReference type="ARBA" id="ARBA00004123"/>
    </source>
</evidence>
<reference evidence="3 4" key="1">
    <citation type="journal article" date="2016" name="Nat. Commun.">
        <title>Extremotolerant tardigrade genome and improved radiotolerance of human cultured cells by tardigrade-unique protein.</title>
        <authorList>
            <person name="Hashimoto T."/>
            <person name="Horikawa D.D."/>
            <person name="Saito Y."/>
            <person name="Kuwahara H."/>
            <person name="Kozuka-Hata H."/>
            <person name="Shin-I T."/>
            <person name="Minakuchi Y."/>
            <person name="Ohishi K."/>
            <person name="Motoyama A."/>
            <person name="Aizu T."/>
            <person name="Enomoto A."/>
            <person name="Kondo K."/>
            <person name="Tanaka S."/>
            <person name="Hara Y."/>
            <person name="Koshikawa S."/>
            <person name="Sagara H."/>
            <person name="Miura T."/>
            <person name="Yokobori S."/>
            <person name="Miyagawa K."/>
            <person name="Suzuki Y."/>
            <person name="Kubo T."/>
            <person name="Oyama M."/>
            <person name="Kohara Y."/>
            <person name="Fujiyama A."/>
            <person name="Arakawa K."/>
            <person name="Katayama T."/>
            <person name="Toyoda A."/>
            <person name="Kunieda T."/>
        </authorList>
    </citation>
    <scope>NUCLEOTIDE SEQUENCE [LARGE SCALE GENOMIC DNA]</scope>
    <source>
        <strain evidence="3 4">YOKOZUNA-1</strain>
    </source>
</reference>
<dbReference type="GO" id="GO:0005634">
    <property type="term" value="C:nucleus"/>
    <property type="evidence" value="ECO:0007669"/>
    <property type="project" value="UniProtKB-SubCell"/>
</dbReference>
<dbReference type="InterPro" id="IPR009057">
    <property type="entry name" value="Homeodomain-like_sf"/>
</dbReference>
<evidence type="ECO:0000313" key="3">
    <source>
        <dbReference type="EMBL" id="GAU90003.1"/>
    </source>
</evidence>
<name>A0A1D1UUE2_RAMVA</name>
<dbReference type="Gene3D" id="1.10.10.60">
    <property type="entry name" value="Homeodomain-like"/>
    <property type="match status" value="1"/>
</dbReference>
<dbReference type="SUPFAM" id="SSF46689">
    <property type="entry name" value="Homeodomain-like"/>
    <property type="match status" value="1"/>
</dbReference>
<sequence length="198" mass="21735">MALTSKAVARLKTAAQVSKELMLEAAILATKDGLSQHAAAKQFGVPRSTMRDRMVNPEPKAKGSPAKLPVWAEKELVDMLVSCADMGVLLNRFHSLQVISEMAAELDQGFLERPGQVWNLDETAFDTVRLCDRIIARKGVRQIASQYDGIEKKLVTILPCGNAAGLQLRFMALFSGKLHVQSRLDDTHNLCYQAVNAS</sequence>
<dbReference type="EMBL" id="BDGG01000001">
    <property type="protein sequence ID" value="GAU90003.1"/>
    <property type="molecule type" value="Genomic_DNA"/>
</dbReference>
<protein>
    <recommendedName>
        <fullName evidence="2">HTH psq-type domain-containing protein</fullName>
    </recommendedName>
</protein>
<gene>
    <name evidence="3" type="primary">RvY_02485-1</name>
    <name evidence="3" type="synonym">RvY_02485.1</name>
    <name evidence="3" type="ORF">RvY_02485</name>
</gene>
<evidence type="ECO:0000259" key="2">
    <source>
        <dbReference type="Pfam" id="PF05225"/>
    </source>
</evidence>
<organism evidence="3 4">
    <name type="scientific">Ramazzottius varieornatus</name>
    <name type="common">Water bear</name>
    <name type="synonym">Tardigrade</name>
    <dbReference type="NCBI Taxonomy" id="947166"/>
    <lineage>
        <taxon>Eukaryota</taxon>
        <taxon>Metazoa</taxon>
        <taxon>Ecdysozoa</taxon>
        <taxon>Tardigrada</taxon>
        <taxon>Eutardigrada</taxon>
        <taxon>Parachela</taxon>
        <taxon>Hypsibioidea</taxon>
        <taxon>Ramazzottiidae</taxon>
        <taxon>Ramazzottius</taxon>
    </lineage>
</organism>
<keyword evidence="4" id="KW-1185">Reference proteome</keyword>
<dbReference type="AlphaFoldDB" id="A0A1D1UUE2"/>
<feature type="domain" description="HTH psq-type" evidence="2">
    <location>
        <begin position="24"/>
        <end position="56"/>
    </location>
</feature>
<evidence type="ECO:0000313" key="4">
    <source>
        <dbReference type="Proteomes" id="UP000186922"/>
    </source>
</evidence>